<evidence type="ECO:0000256" key="2">
    <source>
        <dbReference type="RuleBase" id="RU003616"/>
    </source>
</evidence>
<evidence type="ECO:0000313" key="6">
    <source>
        <dbReference type="Proteomes" id="UP000305948"/>
    </source>
</evidence>
<dbReference type="Gene3D" id="2.60.40.790">
    <property type="match status" value="1"/>
</dbReference>
<dbReference type="Proteomes" id="UP000305948">
    <property type="component" value="Unassembled WGS sequence"/>
</dbReference>
<evidence type="ECO:0000313" key="5">
    <source>
        <dbReference type="EMBL" id="TFK47696.1"/>
    </source>
</evidence>
<name>A0A5C3MTC4_9AGAM</name>
<keyword evidence="6" id="KW-1185">Reference proteome</keyword>
<protein>
    <recommendedName>
        <fullName evidence="4">SHSP domain-containing protein</fullName>
    </recommendedName>
</protein>
<dbReference type="EMBL" id="ML213522">
    <property type="protein sequence ID" value="TFK47696.1"/>
    <property type="molecule type" value="Genomic_DNA"/>
</dbReference>
<evidence type="ECO:0000256" key="3">
    <source>
        <dbReference type="SAM" id="MobiDB-lite"/>
    </source>
</evidence>
<evidence type="ECO:0000259" key="4">
    <source>
        <dbReference type="PROSITE" id="PS01031"/>
    </source>
</evidence>
<dbReference type="SUPFAM" id="SSF49764">
    <property type="entry name" value="HSP20-like chaperones"/>
    <property type="match status" value="1"/>
</dbReference>
<dbReference type="CDD" id="cd06464">
    <property type="entry name" value="ACD_sHsps-like"/>
    <property type="match status" value="1"/>
</dbReference>
<dbReference type="PROSITE" id="PS01031">
    <property type="entry name" value="SHSP"/>
    <property type="match status" value="1"/>
</dbReference>
<reference evidence="5 6" key="1">
    <citation type="journal article" date="2019" name="Nat. Ecol. Evol.">
        <title>Megaphylogeny resolves global patterns of mushroom evolution.</title>
        <authorList>
            <person name="Varga T."/>
            <person name="Krizsan K."/>
            <person name="Foldi C."/>
            <person name="Dima B."/>
            <person name="Sanchez-Garcia M."/>
            <person name="Sanchez-Ramirez S."/>
            <person name="Szollosi G.J."/>
            <person name="Szarkandi J.G."/>
            <person name="Papp V."/>
            <person name="Albert L."/>
            <person name="Andreopoulos W."/>
            <person name="Angelini C."/>
            <person name="Antonin V."/>
            <person name="Barry K.W."/>
            <person name="Bougher N.L."/>
            <person name="Buchanan P."/>
            <person name="Buyck B."/>
            <person name="Bense V."/>
            <person name="Catcheside P."/>
            <person name="Chovatia M."/>
            <person name="Cooper J."/>
            <person name="Damon W."/>
            <person name="Desjardin D."/>
            <person name="Finy P."/>
            <person name="Geml J."/>
            <person name="Haridas S."/>
            <person name="Hughes K."/>
            <person name="Justo A."/>
            <person name="Karasinski D."/>
            <person name="Kautmanova I."/>
            <person name="Kiss B."/>
            <person name="Kocsube S."/>
            <person name="Kotiranta H."/>
            <person name="LaButti K.M."/>
            <person name="Lechner B.E."/>
            <person name="Liimatainen K."/>
            <person name="Lipzen A."/>
            <person name="Lukacs Z."/>
            <person name="Mihaltcheva S."/>
            <person name="Morgado L.N."/>
            <person name="Niskanen T."/>
            <person name="Noordeloos M.E."/>
            <person name="Ohm R.A."/>
            <person name="Ortiz-Santana B."/>
            <person name="Ovrebo C."/>
            <person name="Racz N."/>
            <person name="Riley R."/>
            <person name="Savchenko A."/>
            <person name="Shiryaev A."/>
            <person name="Soop K."/>
            <person name="Spirin V."/>
            <person name="Szebenyi C."/>
            <person name="Tomsovsky M."/>
            <person name="Tulloss R.E."/>
            <person name="Uehling J."/>
            <person name="Grigoriev I.V."/>
            <person name="Vagvolgyi C."/>
            <person name="Papp T."/>
            <person name="Martin F.M."/>
            <person name="Miettinen O."/>
            <person name="Hibbett D.S."/>
            <person name="Nagy L.G."/>
        </authorList>
    </citation>
    <scope>NUCLEOTIDE SEQUENCE [LARGE SCALE GENOMIC DNA]</scope>
    <source>
        <strain evidence="5 6">OMC1185</strain>
    </source>
</reference>
<feature type="compositionally biased region" description="Basic and acidic residues" evidence="3">
    <location>
        <begin position="219"/>
        <end position="231"/>
    </location>
</feature>
<feature type="domain" description="SHSP" evidence="4">
    <location>
        <begin position="101"/>
        <end position="215"/>
    </location>
</feature>
<dbReference type="InterPro" id="IPR002068">
    <property type="entry name" value="A-crystallin/Hsp20_dom"/>
</dbReference>
<dbReference type="InterPro" id="IPR008978">
    <property type="entry name" value="HSP20-like_chaperone"/>
</dbReference>
<dbReference type="STRING" id="5364.A0A5C3MTC4"/>
<sequence length="231" mass="26645">MPPFARSQNPVMRVYERPLSGDSGSVTPLLFPIDFADEIVEHPRAPQLTHRRSSDDSFGPETPPEWIDEVWQSVREAKARGFKHAGKLEAAARNPQPRPKLVRRKSIADFKVSADGRTVTAVFDLAGVKKEDMHVSFHSKRITITWKTVTVDEYEEEGTMVREREEKQFSRTIPLPDDTKFEEVRAIKEGGRLVLHYPNMRCVRVDGHKRPVQHTQRRHSSEYDQHKDLQV</sequence>
<dbReference type="Pfam" id="PF00011">
    <property type="entry name" value="HSP20"/>
    <property type="match status" value="1"/>
</dbReference>
<feature type="region of interest" description="Disordered" evidence="3">
    <location>
        <begin position="206"/>
        <end position="231"/>
    </location>
</feature>
<proteinExistence type="inferred from homology"/>
<gene>
    <name evidence="5" type="ORF">OE88DRAFT_1665261</name>
</gene>
<comment type="similarity">
    <text evidence="1 2">Belongs to the small heat shock protein (HSP20) family.</text>
</comment>
<dbReference type="AlphaFoldDB" id="A0A5C3MTC4"/>
<organism evidence="5 6">
    <name type="scientific">Heliocybe sulcata</name>
    <dbReference type="NCBI Taxonomy" id="5364"/>
    <lineage>
        <taxon>Eukaryota</taxon>
        <taxon>Fungi</taxon>
        <taxon>Dikarya</taxon>
        <taxon>Basidiomycota</taxon>
        <taxon>Agaricomycotina</taxon>
        <taxon>Agaricomycetes</taxon>
        <taxon>Gloeophyllales</taxon>
        <taxon>Gloeophyllaceae</taxon>
        <taxon>Heliocybe</taxon>
    </lineage>
</organism>
<dbReference type="OrthoDB" id="1431247at2759"/>
<evidence type="ECO:0000256" key="1">
    <source>
        <dbReference type="PROSITE-ProRule" id="PRU00285"/>
    </source>
</evidence>
<accession>A0A5C3MTC4</accession>